<protein>
    <submittedName>
        <fullName evidence="4">Iron ABC transporter ATP-binding protein</fullName>
    </submittedName>
</protein>
<accession>A0A1Q5Q4N4</accession>
<dbReference type="SUPFAM" id="SSF52540">
    <property type="entry name" value="P-loop containing nucleoside triphosphate hydrolases"/>
    <property type="match status" value="1"/>
</dbReference>
<dbReference type="RefSeq" id="WP_073715739.1">
    <property type="nucleotide sequence ID" value="NZ_MQVR01000007.1"/>
</dbReference>
<dbReference type="GO" id="GO:0016887">
    <property type="term" value="F:ATP hydrolysis activity"/>
    <property type="evidence" value="ECO:0007669"/>
    <property type="project" value="InterPro"/>
</dbReference>
<evidence type="ECO:0000256" key="1">
    <source>
        <dbReference type="ARBA" id="ARBA00022741"/>
    </source>
</evidence>
<dbReference type="InterPro" id="IPR027417">
    <property type="entry name" value="P-loop_NTPase"/>
</dbReference>
<gene>
    <name evidence="4" type="ORF">BSZ39_02065</name>
</gene>
<feature type="domain" description="ABC transporter" evidence="3">
    <location>
        <begin position="6"/>
        <end position="246"/>
    </location>
</feature>
<keyword evidence="5" id="KW-1185">Reference proteome</keyword>
<evidence type="ECO:0000259" key="3">
    <source>
        <dbReference type="PROSITE" id="PS50893"/>
    </source>
</evidence>
<dbReference type="Pfam" id="PF00005">
    <property type="entry name" value="ABC_tran"/>
    <property type="match status" value="1"/>
</dbReference>
<keyword evidence="1" id="KW-0547">Nucleotide-binding</keyword>
<dbReference type="GO" id="GO:0005524">
    <property type="term" value="F:ATP binding"/>
    <property type="evidence" value="ECO:0007669"/>
    <property type="project" value="UniProtKB-KW"/>
</dbReference>
<dbReference type="STRING" id="208480.SAMN02910418_02222"/>
<dbReference type="SMART" id="SM00382">
    <property type="entry name" value="AAA"/>
    <property type="match status" value="1"/>
</dbReference>
<name>A0A1Q5Q4N4_9ACTO</name>
<dbReference type="Proteomes" id="UP000185628">
    <property type="component" value="Unassembled WGS sequence"/>
</dbReference>
<dbReference type="OrthoDB" id="9789994at2"/>
<dbReference type="InterPro" id="IPR003439">
    <property type="entry name" value="ABC_transporter-like_ATP-bd"/>
</dbReference>
<dbReference type="Gene3D" id="3.40.50.300">
    <property type="entry name" value="P-loop containing nucleotide triphosphate hydrolases"/>
    <property type="match status" value="1"/>
</dbReference>
<comment type="caution">
    <text evidence="4">The sequence shown here is derived from an EMBL/GenBank/DDBJ whole genome shotgun (WGS) entry which is preliminary data.</text>
</comment>
<dbReference type="InterPro" id="IPR003593">
    <property type="entry name" value="AAA+_ATPase"/>
</dbReference>
<keyword evidence="2 4" id="KW-0067">ATP-binding</keyword>
<dbReference type="EMBL" id="MQVR01000007">
    <property type="protein sequence ID" value="OKL54787.1"/>
    <property type="molecule type" value="Genomic_DNA"/>
</dbReference>
<dbReference type="PROSITE" id="PS50893">
    <property type="entry name" value="ABC_TRANSPORTER_2"/>
    <property type="match status" value="1"/>
</dbReference>
<sequence>MTDAVLALDDVTVVRGEKTILDSISLRVEDGQRWVVLGPNGAGKTTVLQLATGRIYPSSGELHVLGEKLGRLDVSELRSRVGLASSALEGRIQGRERVKDVVLTAAYGMIGRWREAYDDFDETRAEDLLAAFGVGHLADRDFGTLSEGERKRVQVARALMSDPELLLLDEPAGGLDLGGREELMWALTEIAGDHRSPVIILVTHHVEEIPQGFTHALLMRDGRTVAAGPIEETLTPHLLSETFGLELEVERHRGRWSARAAGRARVE</sequence>
<proteinExistence type="predicted"/>
<dbReference type="FunFam" id="3.40.50.300:FF:001031">
    <property type="entry name" value="Iron ABC transporter ATP-binding protein"/>
    <property type="match status" value="1"/>
</dbReference>
<organism evidence="4 5">
    <name type="scientific">Bowdeniella nasicola</name>
    <dbReference type="NCBI Taxonomy" id="208480"/>
    <lineage>
        <taxon>Bacteria</taxon>
        <taxon>Bacillati</taxon>
        <taxon>Actinomycetota</taxon>
        <taxon>Actinomycetes</taxon>
        <taxon>Actinomycetales</taxon>
        <taxon>Actinomycetaceae</taxon>
        <taxon>Bowdeniella</taxon>
    </lineage>
</organism>
<evidence type="ECO:0000313" key="4">
    <source>
        <dbReference type="EMBL" id="OKL54787.1"/>
    </source>
</evidence>
<dbReference type="AlphaFoldDB" id="A0A1Q5Q4N4"/>
<evidence type="ECO:0000313" key="5">
    <source>
        <dbReference type="Proteomes" id="UP000185628"/>
    </source>
</evidence>
<dbReference type="PANTHER" id="PTHR43158:SF2">
    <property type="entry name" value="SKFA PEPTIDE EXPORT ATP-BINDING PROTEIN SKFE"/>
    <property type="match status" value="1"/>
</dbReference>
<dbReference type="PANTHER" id="PTHR43158">
    <property type="entry name" value="SKFA PEPTIDE EXPORT ATP-BINDING PROTEIN SKFE"/>
    <property type="match status" value="1"/>
</dbReference>
<evidence type="ECO:0000256" key="2">
    <source>
        <dbReference type="ARBA" id="ARBA00022840"/>
    </source>
</evidence>
<reference evidence="5" key="1">
    <citation type="submission" date="2016-12" db="EMBL/GenBank/DDBJ databases">
        <authorList>
            <person name="Meng X."/>
        </authorList>
    </citation>
    <scope>NUCLEOTIDE SEQUENCE [LARGE SCALE GENOMIC DNA]</scope>
    <source>
        <strain evidence="5">DSM 19116</strain>
    </source>
</reference>